<feature type="transmembrane region" description="Helical" evidence="6">
    <location>
        <begin position="1060"/>
        <end position="1089"/>
    </location>
</feature>
<name>A0A8S1T820_PAROT</name>
<dbReference type="PROSITE" id="PS50222">
    <property type="entry name" value="EF_HAND_2"/>
    <property type="match status" value="1"/>
</dbReference>
<dbReference type="PANTHER" id="PTHR10037:SF62">
    <property type="entry name" value="SODIUM CHANNEL PROTEIN 60E"/>
    <property type="match status" value="1"/>
</dbReference>
<feature type="transmembrane region" description="Helical" evidence="6">
    <location>
        <begin position="1021"/>
        <end position="1040"/>
    </location>
</feature>
<feature type="transmembrane region" description="Helical" evidence="6">
    <location>
        <begin position="657"/>
        <end position="675"/>
    </location>
</feature>
<dbReference type="FunFam" id="1.20.120.350:FF:000128">
    <property type="entry name" value="Uncharacterized protein"/>
    <property type="match status" value="1"/>
</dbReference>
<dbReference type="FunFam" id="1.20.120.350:FF:000095">
    <property type="entry name" value="Voltage-gated Ca2+ channel, alpha subunit"/>
    <property type="match status" value="1"/>
</dbReference>
<dbReference type="GO" id="GO:0005248">
    <property type="term" value="F:voltage-gated sodium channel activity"/>
    <property type="evidence" value="ECO:0007669"/>
    <property type="project" value="TreeGrafter"/>
</dbReference>
<feature type="transmembrane region" description="Helical" evidence="6">
    <location>
        <begin position="488"/>
        <end position="511"/>
    </location>
</feature>
<feature type="transmembrane region" description="Helical" evidence="6">
    <location>
        <begin position="1257"/>
        <end position="1290"/>
    </location>
</feature>
<feature type="transmembrane region" description="Helical" evidence="6">
    <location>
        <begin position="1177"/>
        <end position="1197"/>
    </location>
</feature>
<evidence type="ECO:0000256" key="2">
    <source>
        <dbReference type="ARBA" id="ARBA00022692"/>
    </source>
</evidence>
<feature type="transmembrane region" description="Helical" evidence="6">
    <location>
        <begin position="531"/>
        <end position="550"/>
    </location>
</feature>
<sequence length="1572" mass="179791">MSDQEVQNEAATQSQPQQNQKRINHLSSLVNHVIAQSKDDPGDLVEFSVHGKLLSYTRKSLNLFDAENKIRLWAIWMIEWIWFERFIITVIFLNSILLATQDYSWRETNSEAPNSWTDSFEYIFTAIFIIEFLLKMIAMGFLLDKQTYLRDGWNFIDFIVVITGIISLFISARVSAIRIIRIMRPLRSINSLKEMKVLIITLLDSLPALVNVVIFLLFIIILFGILGLQIFMGALENRCRMTEYPVGNVWVASNYSKLCQDSSNCPDGTYCGNPNTYNLPQQESDDETFNYGYTNFNNIISATFTIFQALTTEGWTKLIFIYQEALSTAIVYIYFLLLIFLGSFFVVNLILAVINESFTAAQMRSSIKNSQASASSQQQEDNEEEELEQNEEEGEQQQDPNALTSNVVNGNQTQHQQQEQEQQINEQIPQNMNDLNHIKNPDDQNNGEQQQLQQISKSNTLEQVQQSRRQSKKRSLKLKQSNFRQFQLILIVIIESKYFLAFITSIIILNTITLSLDRYPITKTESDILDIANQVFTVIFTIEMTLKLIAFDTNYLKDSMNIFDAVIVILSLIEWILSSAGNNSSGGSFSAIQAFRTLRLFRLFKLARTWSSFRKLLSAIAATIGGIAYFIILLLLFMSVAALLGMELFAYKTPYRYNFNNYLTSMLVVFMLLTNESWNTIAYTFMYDLESIYPVIYFVVVIIFGNFILLKLFIAILINNFHEANVEQSQSLEENNNLQSSRHDQSMAENHQSIKVNQVSPEQVQQSFQVIKSASNQQTNNNSATRFKNLSSQFMASAIVFNSTMNQSQLEGVSLFIFPPQNKIRIRVSKLINHKYFEFFILTIIIISSILLALDDPLSSSNNITLNVIDEIITALFICEAALKIVSKGFLFNGPDSYIRSPGNILDLVVIIFSSLAFDESQAQTFSKIKILRVIRVLRPLRLIVRNEDLKMSINALFNSLSQMMNIALVCLIFFLLFGIFGVTQFKGAYYHCDLEEVNDKLECFDKGGSWSNKNFNFDNVLNAMITLFVISTTEGWINLMSDGIDSRGIDLNPKENNAYAWAFYFVFFIIVGSFFIINLFAGVIVEAFQSEKDRLSQMRDLSKQELEWYEIQQKIYSSVPIEKFKISKHKTVRQLNDIISSNKFEIFILGVIILNTGVMMIQYLRSPQELTDAIQILNWIFLAIFSVEAILKLIVYRKFYFTSGWNVFDFTVVLLTILGVILEQSNVLSNVGTATSILRTFRIFRVLRLIKSAKNLRIIFGTFLVTLPGLVSVGGLLGIMLFIFAVVFMNLFPYVKRGEGVTQNSNFSSFGVSLFTLFKCSTGEDWNLVMMDTARTAQPNDICFDFNDYANYAEYGFMGCGNIGGILLMIIFMIIVSLIMLNLFVAIIIEGFQNTSKEENAPIKKIDVENFQQQWKDYDKNATGFMQCKYFTQFMIALPQPLGWSKLKYSAAQQRIRMAQLNLPVYNLNGKNMYFYYQALICAAQDFLESSGFISNFEISKDIIKIKLQPLIEKAFSPVSNLETEFDSGQYMAAVLIQKNAKRSLQRLKKSKSSVVVAQYTNDDEVQQFVA</sequence>
<feature type="transmembrane region" description="Helical" evidence="6">
    <location>
        <begin position="331"/>
        <end position="354"/>
    </location>
</feature>
<comment type="subcellular location">
    <subcellularLocation>
        <location evidence="1">Membrane</location>
        <topology evidence="1">Multi-pass membrane protein</topology>
    </subcellularLocation>
</comment>
<keyword evidence="3 6" id="KW-1133">Transmembrane helix</keyword>
<evidence type="ECO:0000256" key="3">
    <source>
        <dbReference type="ARBA" id="ARBA00022989"/>
    </source>
</evidence>
<feature type="compositionally biased region" description="Low complexity" evidence="5">
    <location>
        <begin position="411"/>
        <end position="423"/>
    </location>
</feature>
<dbReference type="OrthoDB" id="193091at2759"/>
<evidence type="ECO:0000256" key="5">
    <source>
        <dbReference type="SAM" id="MobiDB-lite"/>
    </source>
</evidence>
<reference evidence="8" key="1">
    <citation type="submission" date="2021-01" db="EMBL/GenBank/DDBJ databases">
        <authorList>
            <consortium name="Genoscope - CEA"/>
            <person name="William W."/>
        </authorList>
    </citation>
    <scope>NUCLEOTIDE SEQUENCE</scope>
</reference>
<dbReference type="OMA" id="QFMASAI"/>
<dbReference type="FunFam" id="1.10.287.70:FF:000300">
    <property type="entry name" value="Voltage-gated Ca2+ channel, alpha subunit"/>
    <property type="match status" value="1"/>
</dbReference>
<dbReference type="FunFam" id="1.20.120.350:FF:000068">
    <property type="entry name" value="Sodium channel protein"/>
    <property type="match status" value="2"/>
</dbReference>
<dbReference type="InterPro" id="IPR043203">
    <property type="entry name" value="VGCC_Ca_Na"/>
</dbReference>
<feature type="transmembrane region" description="Helical" evidence="6">
    <location>
        <begin position="80"/>
        <end position="99"/>
    </location>
</feature>
<dbReference type="EMBL" id="CAJJDP010000020">
    <property type="protein sequence ID" value="CAD8147777.1"/>
    <property type="molecule type" value="Genomic_DNA"/>
</dbReference>
<gene>
    <name evidence="8" type="ORF">POCTA_138.1.T0200195</name>
</gene>
<feature type="region of interest" description="Disordered" evidence="5">
    <location>
        <begin position="1"/>
        <end position="20"/>
    </location>
</feature>
<feature type="transmembrane region" description="Helical" evidence="6">
    <location>
        <begin position="616"/>
        <end position="645"/>
    </location>
</feature>
<evidence type="ECO:0000256" key="4">
    <source>
        <dbReference type="ARBA" id="ARBA00023136"/>
    </source>
</evidence>
<feature type="region of interest" description="Disordered" evidence="5">
    <location>
        <begin position="369"/>
        <end position="423"/>
    </location>
</feature>
<evidence type="ECO:0000256" key="6">
    <source>
        <dbReference type="SAM" id="Phobius"/>
    </source>
</evidence>
<keyword evidence="2 6" id="KW-0812">Transmembrane</keyword>
<dbReference type="FunFam" id="1.10.287.70:FF:000061">
    <property type="entry name" value="Sodium leak channel non-selective protein"/>
    <property type="match status" value="1"/>
</dbReference>
<evidence type="ECO:0000256" key="1">
    <source>
        <dbReference type="ARBA" id="ARBA00004141"/>
    </source>
</evidence>
<accession>A0A8S1T820</accession>
<feature type="domain" description="EF-hand" evidence="7">
    <location>
        <begin position="1407"/>
        <end position="1442"/>
    </location>
</feature>
<proteinExistence type="predicted"/>
<keyword evidence="4 6" id="KW-0472">Membrane</keyword>
<evidence type="ECO:0000313" key="9">
    <source>
        <dbReference type="Proteomes" id="UP000683925"/>
    </source>
</evidence>
<feature type="transmembrane region" description="Helical" evidence="6">
    <location>
        <begin position="1147"/>
        <end position="1165"/>
    </location>
</feature>
<dbReference type="InterPro" id="IPR005821">
    <property type="entry name" value="Ion_trans_dom"/>
</dbReference>
<feature type="transmembrane region" description="Helical" evidence="6">
    <location>
        <begin position="197"/>
        <end position="226"/>
    </location>
</feature>
<feature type="transmembrane region" description="Helical" evidence="6">
    <location>
        <begin position="1204"/>
        <end position="1222"/>
    </location>
</feature>
<feature type="transmembrane region" description="Helical" evidence="6">
    <location>
        <begin position="120"/>
        <end position="143"/>
    </location>
</feature>
<feature type="transmembrane region" description="Helical" evidence="6">
    <location>
        <begin position="836"/>
        <end position="854"/>
    </location>
</feature>
<feature type="transmembrane region" description="Helical" evidence="6">
    <location>
        <begin position="155"/>
        <end position="176"/>
    </location>
</feature>
<feature type="transmembrane region" description="Helical" evidence="6">
    <location>
        <begin position="695"/>
        <end position="718"/>
    </location>
</feature>
<dbReference type="FunFam" id="1.10.287.70:FF:000117">
    <property type="entry name" value="Voltage-gated Ca2+ channel, alpha subunit"/>
    <property type="match status" value="1"/>
</dbReference>
<protein>
    <recommendedName>
        <fullName evidence="7">EF-hand domain-containing protein</fullName>
    </recommendedName>
</protein>
<feature type="transmembrane region" description="Helical" evidence="6">
    <location>
        <begin position="562"/>
        <end position="580"/>
    </location>
</feature>
<dbReference type="GO" id="GO:0001518">
    <property type="term" value="C:voltage-gated sodium channel complex"/>
    <property type="evidence" value="ECO:0007669"/>
    <property type="project" value="TreeGrafter"/>
</dbReference>
<feature type="transmembrane region" description="Helical" evidence="6">
    <location>
        <begin position="1367"/>
        <end position="1390"/>
    </location>
</feature>
<feature type="compositionally biased region" description="Acidic residues" evidence="5">
    <location>
        <begin position="380"/>
        <end position="396"/>
    </location>
</feature>
<evidence type="ECO:0000313" key="8">
    <source>
        <dbReference type="EMBL" id="CAD8147777.1"/>
    </source>
</evidence>
<dbReference type="GO" id="GO:0005509">
    <property type="term" value="F:calcium ion binding"/>
    <property type="evidence" value="ECO:0007669"/>
    <property type="project" value="InterPro"/>
</dbReference>
<dbReference type="Pfam" id="PF00520">
    <property type="entry name" value="Ion_trans"/>
    <property type="match status" value="4"/>
</dbReference>
<keyword evidence="9" id="KW-1185">Reference proteome</keyword>
<feature type="compositionally biased region" description="Polar residues" evidence="5">
    <location>
        <begin position="400"/>
        <end position="410"/>
    </location>
</feature>
<dbReference type="InterPro" id="IPR002048">
    <property type="entry name" value="EF_hand_dom"/>
</dbReference>
<feature type="compositionally biased region" description="Low complexity" evidence="5">
    <location>
        <begin position="369"/>
        <end position="379"/>
    </location>
</feature>
<evidence type="ECO:0000259" key="7">
    <source>
        <dbReference type="PROSITE" id="PS50222"/>
    </source>
</evidence>
<dbReference type="PANTHER" id="PTHR10037">
    <property type="entry name" value="VOLTAGE-GATED CATION CHANNEL CALCIUM AND SODIUM"/>
    <property type="match status" value="1"/>
</dbReference>
<comment type="caution">
    <text evidence="8">The sequence shown here is derived from an EMBL/GenBank/DDBJ whole genome shotgun (WGS) entry which is preliminary data.</text>
</comment>
<organism evidence="8 9">
    <name type="scientific">Paramecium octaurelia</name>
    <dbReference type="NCBI Taxonomy" id="43137"/>
    <lineage>
        <taxon>Eukaryota</taxon>
        <taxon>Sar</taxon>
        <taxon>Alveolata</taxon>
        <taxon>Ciliophora</taxon>
        <taxon>Intramacronucleata</taxon>
        <taxon>Oligohymenophorea</taxon>
        <taxon>Peniculida</taxon>
        <taxon>Parameciidae</taxon>
        <taxon>Paramecium</taxon>
    </lineage>
</organism>
<dbReference type="Proteomes" id="UP000683925">
    <property type="component" value="Unassembled WGS sequence"/>
</dbReference>
<feature type="transmembrane region" description="Helical" evidence="6">
    <location>
        <begin position="964"/>
        <end position="983"/>
    </location>
</feature>